<reference evidence="2 3" key="2">
    <citation type="journal article" date="2019" name="G3 (Bethesda)">
        <title>Hybrid Assembly of the Genome of the Entomopathogenic Nematode Steinernema carpocapsae Identifies the X-Chromosome.</title>
        <authorList>
            <person name="Serra L."/>
            <person name="Macchietto M."/>
            <person name="Macias-Munoz A."/>
            <person name="McGill C.J."/>
            <person name="Rodriguez I.M."/>
            <person name="Rodriguez B."/>
            <person name="Murad R."/>
            <person name="Mortazavi A."/>
        </authorList>
    </citation>
    <scope>NUCLEOTIDE SEQUENCE [LARGE SCALE GENOMIC DNA]</scope>
    <source>
        <strain evidence="2 3">ALL</strain>
    </source>
</reference>
<comment type="caution">
    <text evidence="2">The sequence shown here is derived from an EMBL/GenBank/DDBJ whole genome shotgun (WGS) entry which is preliminary data.</text>
</comment>
<dbReference type="STRING" id="34508.A0A4U5M5U6"/>
<evidence type="ECO:0000313" key="3">
    <source>
        <dbReference type="Proteomes" id="UP000298663"/>
    </source>
</evidence>
<proteinExistence type="predicted"/>
<accession>A0A4U5M5U6</accession>
<dbReference type="AlphaFoldDB" id="A0A4U5M5U6"/>
<dbReference type="EMBL" id="AZBU02000009">
    <property type="protein sequence ID" value="TKR64214.1"/>
    <property type="molecule type" value="Genomic_DNA"/>
</dbReference>
<protein>
    <recommendedName>
        <fullName evidence="1">Galactosyltransferase N-terminal domain-containing protein</fullName>
    </recommendedName>
</protein>
<evidence type="ECO:0000259" key="1">
    <source>
        <dbReference type="Pfam" id="PF13733"/>
    </source>
</evidence>
<dbReference type="Proteomes" id="UP000298663">
    <property type="component" value="Unassembled WGS sequence"/>
</dbReference>
<gene>
    <name evidence="2" type="ORF">L596_024787</name>
</gene>
<keyword evidence="3" id="KW-1185">Reference proteome</keyword>
<dbReference type="Gene3D" id="3.90.550.10">
    <property type="entry name" value="Spore Coat Polysaccharide Biosynthesis Protein SpsA, Chain A"/>
    <property type="match status" value="1"/>
</dbReference>
<feature type="domain" description="Galactosyltransferase N-terminal" evidence="1">
    <location>
        <begin position="64"/>
        <end position="114"/>
    </location>
</feature>
<sequence length="117" mass="13351">MTCKLKLLGCRPLALLVLLVLFFPSLYTSIHDLLVILLGKAFFLFFRSSHQLRRFRTGHDLPLCPEVPPGFVGPILPDLRTPELEELKKMNPILKLGGHWMPETCEAMQRMAIIRAL</sequence>
<dbReference type="Pfam" id="PF13733">
    <property type="entry name" value="Glyco_transf_7N"/>
    <property type="match status" value="1"/>
</dbReference>
<name>A0A4U5M5U6_STECR</name>
<evidence type="ECO:0000313" key="2">
    <source>
        <dbReference type="EMBL" id="TKR64214.1"/>
    </source>
</evidence>
<dbReference type="InterPro" id="IPR029044">
    <property type="entry name" value="Nucleotide-diphossugar_trans"/>
</dbReference>
<reference evidence="2 3" key="1">
    <citation type="journal article" date="2015" name="Genome Biol.">
        <title>Comparative genomics of Steinernema reveals deeply conserved gene regulatory networks.</title>
        <authorList>
            <person name="Dillman A.R."/>
            <person name="Macchietto M."/>
            <person name="Porter C.F."/>
            <person name="Rogers A."/>
            <person name="Williams B."/>
            <person name="Antoshechkin I."/>
            <person name="Lee M.M."/>
            <person name="Goodwin Z."/>
            <person name="Lu X."/>
            <person name="Lewis E.E."/>
            <person name="Goodrich-Blair H."/>
            <person name="Stock S.P."/>
            <person name="Adams B.J."/>
            <person name="Sternberg P.W."/>
            <person name="Mortazavi A."/>
        </authorList>
    </citation>
    <scope>NUCLEOTIDE SEQUENCE [LARGE SCALE GENOMIC DNA]</scope>
    <source>
        <strain evidence="2 3">ALL</strain>
    </source>
</reference>
<organism evidence="2 3">
    <name type="scientific">Steinernema carpocapsae</name>
    <name type="common">Entomopathogenic nematode</name>
    <dbReference type="NCBI Taxonomy" id="34508"/>
    <lineage>
        <taxon>Eukaryota</taxon>
        <taxon>Metazoa</taxon>
        <taxon>Ecdysozoa</taxon>
        <taxon>Nematoda</taxon>
        <taxon>Chromadorea</taxon>
        <taxon>Rhabditida</taxon>
        <taxon>Tylenchina</taxon>
        <taxon>Panagrolaimomorpha</taxon>
        <taxon>Strongyloidoidea</taxon>
        <taxon>Steinernematidae</taxon>
        <taxon>Steinernema</taxon>
    </lineage>
</organism>
<dbReference type="InterPro" id="IPR027995">
    <property type="entry name" value="Galactosyl_T_N"/>
</dbReference>